<evidence type="ECO:0000256" key="3">
    <source>
        <dbReference type="ARBA" id="ARBA00023125"/>
    </source>
</evidence>
<dbReference type="GO" id="GO:0001080">
    <property type="term" value="P:nitrogen catabolite activation of transcription from RNA polymerase II promoter"/>
    <property type="evidence" value="ECO:0007669"/>
    <property type="project" value="TreeGrafter"/>
</dbReference>
<keyword evidence="1" id="KW-0479">Metal-binding</keyword>
<dbReference type="InterPro" id="IPR001138">
    <property type="entry name" value="Zn2Cys6_DnaBD"/>
</dbReference>
<dbReference type="SMART" id="SM00906">
    <property type="entry name" value="Fungal_trans"/>
    <property type="match status" value="1"/>
</dbReference>
<dbReference type="GO" id="GO:0000981">
    <property type="term" value="F:DNA-binding transcription factor activity, RNA polymerase II-specific"/>
    <property type="evidence" value="ECO:0007669"/>
    <property type="project" value="InterPro"/>
</dbReference>
<feature type="compositionally biased region" description="Basic and acidic residues" evidence="6">
    <location>
        <begin position="149"/>
        <end position="174"/>
    </location>
</feature>
<feature type="region of interest" description="Disordered" evidence="6">
    <location>
        <begin position="140"/>
        <end position="174"/>
    </location>
</feature>
<keyword evidence="2" id="KW-0805">Transcription regulation</keyword>
<dbReference type="PANTHER" id="PTHR31668">
    <property type="entry name" value="GLUCOSE TRANSPORT TRANSCRIPTION REGULATOR RGT1-RELATED-RELATED"/>
    <property type="match status" value="1"/>
</dbReference>
<evidence type="ECO:0000256" key="6">
    <source>
        <dbReference type="SAM" id="MobiDB-lite"/>
    </source>
</evidence>
<keyword evidence="3" id="KW-0238">DNA-binding</keyword>
<dbReference type="PROSITE" id="PS50048">
    <property type="entry name" value="ZN2_CY6_FUNGAL_2"/>
    <property type="match status" value="1"/>
</dbReference>
<proteinExistence type="predicted"/>
<dbReference type="InterPro" id="IPR036864">
    <property type="entry name" value="Zn2-C6_fun-type_DNA-bd_sf"/>
</dbReference>
<dbReference type="GO" id="GO:0008270">
    <property type="term" value="F:zinc ion binding"/>
    <property type="evidence" value="ECO:0007669"/>
    <property type="project" value="InterPro"/>
</dbReference>
<dbReference type="PANTHER" id="PTHR31668:SF4">
    <property type="entry name" value="TRANSCRIPTIONAL ACTIVATOR PROTEIN DAL81"/>
    <property type="match status" value="1"/>
</dbReference>
<dbReference type="Pfam" id="PF04082">
    <property type="entry name" value="Fungal_trans"/>
    <property type="match status" value="1"/>
</dbReference>
<dbReference type="Gene3D" id="4.10.240.10">
    <property type="entry name" value="Zn(2)-C6 fungal-type DNA-binding domain"/>
    <property type="match status" value="1"/>
</dbReference>
<dbReference type="Proteomes" id="UP000184356">
    <property type="component" value="Unassembled WGS sequence"/>
</dbReference>
<feature type="region of interest" description="Disordered" evidence="6">
    <location>
        <begin position="84"/>
        <end position="109"/>
    </location>
</feature>
<dbReference type="InterPro" id="IPR050797">
    <property type="entry name" value="Carb_Metab_Trans_Reg"/>
</dbReference>
<dbReference type="VEuPathDB" id="FungiDB:ASPSYDRAFT_43437"/>
<dbReference type="GO" id="GO:0005634">
    <property type="term" value="C:nucleus"/>
    <property type="evidence" value="ECO:0007669"/>
    <property type="project" value="TreeGrafter"/>
</dbReference>
<dbReference type="CDD" id="cd00067">
    <property type="entry name" value="GAL4"/>
    <property type="match status" value="1"/>
</dbReference>
<sequence length="701" mass="79058">MQSPDADFFDFYRFFDLDQNLSLPALDACGPLRPPSQPPEVSRQRPRNPRSCDFCRRRKTACIIRSAPPCTTCRSRGKECVFTERPRKRRQTEVSDPESDTQLYGPDQPRVLSRAVPGHSQSTASPVLGIVPNLDNHRLISESPPDDADSQHRTHPTRDCPTRDAEHQYPEKSLDRQPTATVFLLGDTGEADPYLLRHPALAAHAGNIAFRQMHRDRSSRSADDAGEQGLDTNRPIVFMVGEHSLYDHYEPRLDATVLDKVREDLDQISDEVGMRLVLLYFKHIYPYFPVLSRSQMVSPAGELTTAVSSLPLALRAALYASAVPFMIYDDYLSTMLDVVPLSTQSLYRMAWTVITHEIHTPHLSTLQACLLLLQRDNVDQFVQWSPFQLSLVAWTVSLAQSLGLSTDCSTWRGIPPWEKRLRRRLWWATYVLDKWTLLTSGIASHIKDEDFDVLALSVADFASDAAGISSRPHDQNPRPGDGDASSAFGHFSHLVWLTTILSDIHASYFTIKASKATAYDFARASSLAEPLQSRLHSWKDSFGRFYTTPQANSEFRTPIDGNISLNLAYSTVKMLLYRAIMRALENWNGTEGVVDSNRQAVRLKAIECCEEIVEVLEQAPPGSWNAFWHKFARSYFAIASAFMMRLLITSVSPDEMNILNRLVHRWRWALRIGGGKAGSQLMSLGLLRLDRTLLNSGIRVP</sequence>
<evidence type="ECO:0000256" key="4">
    <source>
        <dbReference type="ARBA" id="ARBA00023163"/>
    </source>
</evidence>
<dbReference type="PROSITE" id="PS00463">
    <property type="entry name" value="ZN2_CY6_FUNGAL_1"/>
    <property type="match status" value="1"/>
</dbReference>
<keyword evidence="4" id="KW-0804">Transcription</keyword>
<name>A0A1L9TQ61_9EURO</name>
<evidence type="ECO:0000256" key="2">
    <source>
        <dbReference type="ARBA" id="ARBA00023015"/>
    </source>
</evidence>
<dbReference type="GO" id="GO:0006351">
    <property type="term" value="P:DNA-templated transcription"/>
    <property type="evidence" value="ECO:0007669"/>
    <property type="project" value="InterPro"/>
</dbReference>
<dbReference type="OrthoDB" id="1924787at2759"/>
<reference evidence="9" key="1">
    <citation type="journal article" date="2017" name="Genome Biol.">
        <title>Comparative genomics reveals high biological diversity and specific adaptations in the industrially and medically important fungal genus Aspergillus.</title>
        <authorList>
            <person name="de Vries R.P."/>
            <person name="Riley R."/>
            <person name="Wiebenga A."/>
            <person name="Aguilar-Osorio G."/>
            <person name="Amillis S."/>
            <person name="Uchima C.A."/>
            <person name="Anderluh G."/>
            <person name="Asadollahi M."/>
            <person name="Askin M."/>
            <person name="Barry K."/>
            <person name="Battaglia E."/>
            <person name="Bayram O."/>
            <person name="Benocci T."/>
            <person name="Braus-Stromeyer S.A."/>
            <person name="Caldana C."/>
            <person name="Canovas D."/>
            <person name="Cerqueira G.C."/>
            <person name="Chen F."/>
            <person name="Chen W."/>
            <person name="Choi C."/>
            <person name="Clum A."/>
            <person name="Dos Santos R.A."/>
            <person name="Damasio A.R."/>
            <person name="Diallinas G."/>
            <person name="Emri T."/>
            <person name="Fekete E."/>
            <person name="Flipphi M."/>
            <person name="Freyberg S."/>
            <person name="Gallo A."/>
            <person name="Gournas C."/>
            <person name="Habgood R."/>
            <person name="Hainaut M."/>
            <person name="Harispe M.L."/>
            <person name="Henrissat B."/>
            <person name="Hilden K.S."/>
            <person name="Hope R."/>
            <person name="Hossain A."/>
            <person name="Karabika E."/>
            <person name="Karaffa L."/>
            <person name="Karanyi Z."/>
            <person name="Krasevec N."/>
            <person name="Kuo A."/>
            <person name="Kusch H."/>
            <person name="LaButti K."/>
            <person name="Lagendijk E.L."/>
            <person name="Lapidus A."/>
            <person name="Levasseur A."/>
            <person name="Lindquist E."/>
            <person name="Lipzen A."/>
            <person name="Logrieco A.F."/>
            <person name="MacCabe A."/>
            <person name="Maekelae M.R."/>
            <person name="Malavazi I."/>
            <person name="Melin P."/>
            <person name="Meyer V."/>
            <person name="Mielnichuk N."/>
            <person name="Miskei M."/>
            <person name="Molnar A.P."/>
            <person name="Mule G."/>
            <person name="Ngan C.Y."/>
            <person name="Orejas M."/>
            <person name="Orosz E."/>
            <person name="Ouedraogo J.P."/>
            <person name="Overkamp K.M."/>
            <person name="Park H.-S."/>
            <person name="Perrone G."/>
            <person name="Piumi F."/>
            <person name="Punt P.J."/>
            <person name="Ram A.F."/>
            <person name="Ramon A."/>
            <person name="Rauscher S."/>
            <person name="Record E."/>
            <person name="Riano-Pachon D.M."/>
            <person name="Robert V."/>
            <person name="Roehrig J."/>
            <person name="Ruller R."/>
            <person name="Salamov A."/>
            <person name="Salih N.S."/>
            <person name="Samson R.A."/>
            <person name="Sandor E."/>
            <person name="Sanguinetti M."/>
            <person name="Schuetze T."/>
            <person name="Sepcic K."/>
            <person name="Shelest E."/>
            <person name="Sherlock G."/>
            <person name="Sophianopoulou V."/>
            <person name="Squina F.M."/>
            <person name="Sun H."/>
            <person name="Susca A."/>
            <person name="Todd R.B."/>
            <person name="Tsang A."/>
            <person name="Unkles S.E."/>
            <person name="van de Wiele N."/>
            <person name="van Rossen-Uffink D."/>
            <person name="Oliveira J.V."/>
            <person name="Vesth T.C."/>
            <person name="Visser J."/>
            <person name="Yu J.-H."/>
            <person name="Zhou M."/>
            <person name="Andersen M.R."/>
            <person name="Archer D.B."/>
            <person name="Baker S.E."/>
            <person name="Benoit I."/>
            <person name="Brakhage A.A."/>
            <person name="Braus G.H."/>
            <person name="Fischer R."/>
            <person name="Frisvad J.C."/>
            <person name="Goldman G.H."/>
            <person name="Houbraken J."/>
            <person name="Oakley B."/>
            <person name="Pocsi I."/>
            <person name="Scazzocchio C."/>
            <person name="Seiboth B."/>
            <person name="vanKuyk P.A."/>
            <person name="Wortman J."/>
            <person name="Dyer P.S."/>
            <person name="Grigoriev I.V."/>
        </authorList>
    </citation>
    <scope>NUCLEOTIDE SEQUENCE [LARGE SCALE GENOMIC DNA]</scope>
    <source>
        <strain evidence="9">CBS 593.65</strain>
    </source>
</reference>
<evidence type="ECO:0000313" key="8">
    <source>
        <dbReference type="EMBL" id="OJJ61525.1"/>
    </source>
</evidence>
<dbReference type="GO" id="GO:0003677">
    <property type="term" value="F:DNA binding"/>
    <property type="evidence" value="ECO:0007669"/>
    <property type="project" value="UniProtKB-KW"/>
</dbReference>
<evidence type="ECO:0000256" key="1">
    <source>
        <dbReference type="ARBA" id="ARBA00022723"/>
    </source>
</evidence>
<protein>
    <recommendedName>
        <fullName evidence="7">Zn(2)-C6 fungal-type domain-containing protein</fullName>
    </recommendedName>
</protein>
<evidence type="ECO:0000259" key="7">
    <source>
        <dbReference type="PROSITE" id="PS50048"/>
    </source>
</evidence>
<dbReference type="EMBL" id="KV878584">
    <property type="protein sequence ID" value="OJJ61525.1"/>
    <property type="molecule type" value="Genomic_DNA"/>
</dbReference>
<keyword evidence="5" id="KW-0539">Nucleus</keyword>
<organism evidence="8 9">
    <name type="scientific">Aspergillus sydowii CBS 593.65</name>
    <dbReference type="NCBI Taxonomy" id="1036612"/>
    <lineage>
        <taxon>Eukaryota</taxon>
        <taxon>Fungi</taxon>
        <taxon>Dikarya</taxon>
        <taxon>Ascomycota</taxon>
        <taxon>Pezizomycotina</taxon>
        <taxon>Eurotiomycetes</taxon>
        <taxon>Eurotiomycetidae</taxon>
        <taxon>Eurotiales</taxon>
        <taxon>Aspergillaceae</taxon>
        <taxon>Aspergillus</taxon>
        <taxon>Aspergillus subgen. Nidulantes</taxon>
    </lineage>
</organism>
<dbReference type="GeneID" id="63762722"/>
<evidence type="ECO:0000256" key="5">
    <source>
        <dbReference type="ARBA" id="ARBA00023242"/>
    </source>
</evidence>
<accession>A0A1L9TQ61</accession>
<dbReference type="InterPro" id="IPR007219">
    <property type="entry name" value="XnlR_reg_dom"/>
</dbReference>
<feature type="domain" description="Zn(2)-C6 fungal-type" evidence="7">
    <location>
        <begin position="51"/>
        <end position="82"/>
    </location>
</feature>
<gene>
    <name evidence="8" type="ORF">ASPSYDRAFT_43437</name>
</gene>
<dbReference type="CDD" id="cd12148">
    <property type="entry name" value="fungal_TF_MHR"/>
    <property type="match status" value="1"/>
</dbReference>
<dbReference type="SUPFAM" id="SSF57701">
    <property type="entry name" value="Zn2/Cys6 DNA-binding domain"/>
    <property type="match status" value="1"/>
</dbReference>
<keyword evidence="9" id="KW-1185">Reference proteome</keyword>
<feature type="region of interest" description="Disordered" evidence="6">
    <location>
        <begin position="28"/>
        <end position="50"/>
    </location>
</feature>
<evidence type="ECO:0000313" key="9">
    <source>
        <dbReference type="Proteomes" id="UP000184356"/>
    </source>
</evidence>
<dbReference type="AlphaFoldDB" id="A0A1L9TQ61"/>
<dbReference type="STRING" id="1036612.A0A1L9TQ61"/>
<dbReference type="Pfam" id="PF00172">
    <property type="entry name" value="Zn_clus"/>
    <property type="match status" value="1"/>
</dbReference>
<dbReference type="RefSeq" id="XP_040705331.1">
    <property type="nucleotide sequence ID" value="XM_040846649.1"/>
</dbReference>
<dbReference type="SMART" id="SM00066">
    <property type="entry name" value="GAL4"/>
    <property type="match status" value="1"/>
</dbReference>